<dbReference type="RefSeq" id="WP_175507092.1">
    <property type="nucleotide sequence ID" value="NZ_FOZS01000001.1"/>
</dbReference>
<protein>
    <submittedName>
        <fullName evidence="1">Uncharacterized protein</fullName>
    </submittedName>
</protein>
<accession>A0A1I6Q0V0</accession>
<organism evidence="1 2">
    <name type="scientific">Halostagnicola kamekurae</name>
    <dbReference type="NCBI Taxonomy" id="619731"/>
    <lineage>
        <taxon>Archaea</taxon>
        <taxon>Methanobacteriati</taxon>
        <taxon>Methanobacteriota</taxon>
        <taxon>Stenosarchaea group</taxon>
        <taxon>Halobacteria</taxon>
        <taxon>Halobacteriales</taxon>
        <taxon>Natrialbaceae</taxon>
        <taxon>Halostagnicola</taxon>
    </lineage>
</organism>
<evidence type="ECO:0000313" key="1">
    <source>
        <dbReference type="EMBL" id="SFS46119.1"/>
    </source>
</evidence>
<keyword evidence="2" id="KW-1185">Reference proteome</keyword>
<sequence length="284" mass="32077">MTLRERAGSGEPTHRLVTRSLPGVKDWDDTGRVTAENRVVDLLLEYGSAVHLRIDSKHDQFETVSGELARVPESEQVFAGSGREYRASLPTDRPLVESVLEIAVGDTDGWTDRTFSLEAFAILTEQSWLYYSVPHETHIRECNASELDRLVATLNEALERVPGSAVVPVDGVAAWTSDGANYKLTWDRLKRDPNANGYVAYDLERLQRVRVATTESVLRFDWKPASAESVFRRAWWWLRDSESARPPTRVRVPDAVRAREILDAFDRLRSSLAYSYEVGNPGSR</sequence>
<dbReference type="AlphaFoldDB" id="A0A1I6Q0V0"/>
<evidence type="ECO:0000313" key="2">
    <source>
        <dbReference type="Proteomes" id="UP000199199"/>
    </source>
</evidence>
<dbReference type="EMBL" id="FOZS01000001">
    <property type="protein sequence ID" value="SFS46119.1"/>
    <property type="molecule type" value="Genomic_DNA"/>
</dbReference>
<reference evidence="2" key="1">
    <citation type="submission" date="2016-10" db="EMBL/GenBank/DDBJ databases">
        <authorList>
            <person name="Varghese N."/>
            <person name="Submissions S."/>
        </authorList>
    </citation>
    <scope>NUCLEOTIDE SEQUENCE [LARGE SCALE GENOMIC DNA]</scope>
    <source>
        <strain evidence="2">DSM 22427</strain>
    </source>
</reference>
<name>A0A1I6Q0V0_9EURY</name>
<gene>
    <name evidence="1" type="ORF">SAMN04488556_0912</name>
</gene>
<dbReference type="OrthoDB" id="322138at2157"/>
<proteinExistence type="predicted"/>
<dbReference type="Proteomes" id="UP000199199">
    <property type="component" value="Unassembled WGS sequence"/>
</dbReference>